<feature type="non-terminal residue" evidence="2">
    <location>
        <position position="1"/>
    </location>
</feature>
<proteinExistence type="predicted"/>
<dbReference type="AlphaFoldDB" id="A0A1B6JLP4"/>
<dbReference type="EMBL" id="GECU01007520">
    <property type="protein sequence ID" value="JAT00187.1"/>
    <property type="molecule type" value="Transcribed_RNA"/>
</dbReference>
<reference evidence="2" key="1">
    <citation type="submission" date="2015-11" db="EMBL/GenBank/DDBJ databases">
        <title>De novo transcriptome assembly of four potential Pierce s Disease insect vectors from Arizona vineyards.</title>
        <authorList>
            <person name="Tassone E.E."/>
        </authorList>
    </citation>
    <scope>NUCLEOTIDE SEQUENCE</scope>
</reference>
<dbReference type="PANTHER" id="PTHR10773">
    <property type="entry name" value="DNA-DIRECTED RNA POLYMERASES I, II, AND III SUBUNIT RPABC2"/>
    <property type="match status" value="1"/>
</dbReference>
<sequence>SCIRTKPVVRQRQRDGTRKNKSESHKFVFNLHQKEEVICKKFFLNTLSISETFMRVAIKKGSASGLVTTDLRGKHTPGNKIPIDSLQKIKNHISRFPVYESHYSRERSQRKYLGNHLNISTMYSLYEEECKKEQIKPEKSGFILKFLMKISTCLSIHQTMIPVMFVID</sequence>
<accession>A0A1B6JLP4</accession>
<evidence type="ECO:0000256" key="1">
    <source>
        <dbReference type="SAM" id="MobiDB-lite"/>
    </source>
</evidence>
<gene>
    <name evidence="2" type="ORF">g.8377</name>
</gene>
<name>A0A1B6JLP4_9HEMI</name>
<organism evidence="2">
    <name type="scientific">Homalodisca liturata</name>
    <dbReference type="NCBI Taxonomy" id="320908"/>
    <lineage>
        <taxon>Eukaryota</taxon>
        <taxon>Metazoa</taxon>
        <taxon>Ecdysozoa</taxon>
        <taxon>Arthropoda</taxon>
        <taxon>Hexapoda</taxon>
        <taxon>Insecta</taxon>
        <taxon>Pterygota</taxon>
        <taxon>Neoptera</taxon>
        <taxon>Paraneoptera</taxon>
        <taxon>Hemiptera</taxon>
        <taxon>Auchenorrhyncha</taxon>
        <taxon>Membracoidea</taxon>
        <taxon>Cicadellidae</taxon>
        <taxon>Cicadellinae</taxon>
        <taxon>Proconiini</taxon>
        <taxon>Homalodisca</taxon>
    </lineage>
</organism>
<protein>
    <submittedName>
        <fullName evidence="2">Uncharacterized protein</fullName>
    </submittedName>
</protein>
<evidence type="ECO:0000313" key="2">
    <source>
        <dbReference type="EMBL" id="JAT00187.1"/>
    </source>
</evidence>
<dbReference type="PANTHER" id="PTHR10773:SF19">
    <property type="match status" value="1"/>
</dbReference>
<feature type="region of interest" description="Disordered" evidence="1">
    <location>
        <begin position="1"/>
        <end position="23"/>
    </location>
</feature>
<feature type="compositionally biased region" description="Basic and acidic residues" evidence="1">
    <location>
        <begin position="12"/>
        <end position="23"/>
    </location>
</feature>